<keyword evidence="4" id="KW-1185">Reference proteome</keyword>
<dbReference type="Pfam" id="PF01636">
    <property type="entry name" value="APH"/>
    <property type="match status" value="1"/>
</dbReference>
<dbReference type="EC" id="2.7.1.39" evidence="3"/>
<accession>A0A1V4SM58</accession>
<dbReference type="OrthoDB" id="156345at2"/>
<organism evidence="3 4">
    <name type="scientific">Ruminiclostridium hungatei</name>
    <name type="common">Clostridium hungatei</name>
    <dbReference type="NCBI Taxonomy" id="48256"/>
    <lineage>
        <taxon>Bacteria</taxon>
        <taxon>Bacillati</taxon>
        <taxon>Bacillota</taxon>
        <taxon>Clostridia</taxon>
        <taxon>Eubacteriales</taxon>
        <taxon>Oscillospiraceae</taxon>
        <taxon>Ruminiclostridium</taxon>
    </lineage>
</organism>
<protein>
    <submittedName>
        <fullName evidence="3">Homoserine kinase</fullName>
        <ecNumber evidence="3">2.7.1.39</ecNumber>
    </submittedName>
</protein>
<proteinExistence type="inferred from homology"/>
<dbReference type="AlphaFoldDB" id="A0A1V4SM58"/>
<dbReference type="InterPro" id="IPR050249">
    <property type="entry name" value="Pseudomonas-type_ThrB"/>
</dbReference>
<evidence type="ECO:0000313" key="3">
    <source>
        <dbReference type="EMBL" id="OPX44958.1"/>
    </source>
</evidence>
<evidence type="ECO:0000313" key="4">
    <source>
        <dbReference type="Proteomes" id="UP000191554"/>
    </source>
</evidence>
<comment type="caution">
    <text evidence="3">The sequence shown here is derived from an EMBL/GenBank/DDBJ whole genome shotgun (WGS) entry which is preliminary data.</text>
</comment>
<feature type="domain" description="Aminoglycoside phosphotransferase" evidence="2">
    <location>
        <begin position="20"/>
        <end position="262"/>
    </location>
</feature>
<sequence length="334" mass="38175">MGFDLEPLLEQFLPRSKWTASPHKGGMNNTTYLVRTETHRYMLRIYETHRDLYKVRYEHHILCQLGKLELPFGIPRPVAGIGNETVKYTRDGKPAALFHYLEGINPDLRAYEQLKSFGCAAGSLTNALENMKTSLKPVYRPYYEIENTHPRCSVSQVIDFCGQPSAEFEEYKPELAELADRLSLFIVSMEDLKKLPHQLVHGDLNGSNVLADRDGNITALLDFEFVTRDLRVMELSVCLSEIINMKQSSLWGQLEAFLEGYGRFVRLSEEEARAIPSLIMLRRLDVFIHFLGRYLDGVDGTEVVSEQIKNAALQARWLSTNGLRLRTCINSLVE</sequence>
<dbReference type="EMBL" id="MZGX01000006">
    <property type="protein sequence ID" value="OPX44958.1"/>
    <property type="molecule type" value="Genomic_DNA"/>
</dbReference>
<dbReference type="RefSeq" id="WP_080063643.1">
    <property type="nucleotide sequence ID" value="NZ_MZGX01000006.1"/>
</dbReference>
<dbReference type="GO" id="GO:0004413">
    <property type="term" value="F:homoserine kinase activity"/>
    <property type="evidence" value="ECO:0007669"/>
    <property type="project" value="UniProtKB-EC"/>
</dbReference>
<reference evidence="3 4" key="1">
    <citation type="submission" date="2017-03" db="EMBL/GenBank/DDBJ databases">
        <title>Genome sequence of Clostridium hungatei DSM 14427.</title>
        <authorList>
            <person name="Poehlein A."/>
            <person name="Daniel R."/>
        </authorList>
    </citation>
    <scope>NUCLEOTIDE SEQUENCE [LARGE SCALE GENOMIC DNA]</scope>
    <source>
        <strain evidence="3 4">DSM 14427</strain>
    </source>
</reference>
<comment type="similarity">
    <text evidence="1">Belongs to the pseudomonas-type ThrB family.</text>
</comment>
<dbReference type="STRING" id="48256.CLHUN_11900"/>
<evidence type="ECO:0000256" key="1">
    <source>
        <dbReference type="ARBA" id="ARBA00038240"/>
    </source>
</evidence>
<dbReference type="Gene3D" id="3.30.200.20">
    <property type="entry name" value="Phosphorylase Kinase, domain 1"/>
    <property type="match status" value="1"/>
</dbReference>
<keyword evidence="3" id="KW-0808">Transferase</keyword>
<dbReference type="SUPFAM" id="SSF56112">
    <property type="entry name" value="Protein kinase-like (PK-like)"/>
    <property type="match status" value="1"/>
</dbReference>
<name>A0A1V4SM58_RUMHU</name>
<dbReference type="Proteomes" id="UP000191554">
    <property type="component" value="Unassembled WGS sequence"/>
</dbReference>
<dbReference type="PANTHER" id="PTHR21064:SF6">
    <property type="entry name" value="AMINOGLYCOSIDE PHOSPHOTRANSFERASE DOMAIN-CONTAINING PROTEIN"/>
    <property type="match status" value="1"/>
</dbReference>
<dbReference type="InterPro" id="IPR002575">
    <property type="entry name" value="Aminoglycoside_PTrfase"/>
</dbReference>
<evidence type="ECO:0000259" key="2">
    <source>
        <dbReference type="Pfam" id="PF01636"/>
    </source>
</evidence>
<dbReference type="PANTHER" id="PTHR21064">
    <property type="entry name" value="AMINOGLYCOSIDE PHOSPHOTRANSFERASE DOMAIN-CONTAINING PROTEIN-RELATED"/>
    <property type="match status" value="1"/>
</dbReference>
<dbReference type="Gene3D" id="3.90.1200.10">
    <property type="match status" value="1"/>
</dbReference>
<dbReference type="InterPro" id="IPR011009">
    <property type="entry name" value="Kinase-like_dom_sf"/>
</dbReference>
<keyword evidence="3" id="KW-0418">Kinase</keyword>
<gene>
    <name evidence="3" type="primary">thrB</name>
    <name evidence="3" type="ORF">CLHUN_11900</name>
</gene>